<dbReference type="PANTHER" id="PTHR31307">
    <property type="entry name" value="TRIHELIX TRANSCRIPTION FACTOR ASIL2"/>
    <property type="match status" value="1"/>
</dbReference>
<feature type="domain" description="Myb/SANT-like DNA-binding" evidence="2">
    <location>
        <begin position="24"/>
        <end position="109"/>
    </location>
</feature>
<feature type="compositionally biased region" description="Polar residues" evidence="1">
    <location>
        <begin position="314"/>
        <end position="323"/>
    </location>
</feature>
<keyword evidence="4" id="KW-1185">Reference proteome</keyword>
<sequence>MEGGGEKNKGVVVAVVKTPDKSKRDEWSEGGIMSLLDVYETKWSLRNRAKLKGSDWEEIAGQVSARNCGTKPGKTPNQCKNKIEAMKKRYRMELAVNNHSGWQFYARMDGLVKGTHCLEHKVGDVVANGVTETEGLQALPNLVGDLETDTKRVDDNGPTHVQIVEKAQNYKTVDESGQNHVQVVKKAQNCNTIVERGQNHVQDDNQDDASDTVPNNSEFSTPRNKAARVADRSLKVNSFKRRKRSGNDMAESIRVLAHSMLKIEQARMEMYRDSERLRVEADIKRAEMDLKRTEIVAKTQLQIAKLLVKRTCNHNNKSGNSSLVGEHNVATNPEERSG</sequence>
<comment type="caution">
    <text evidence="3">The sequence shown here is derived from an EMBL/GenBank/DDBJ whole genome shotgun (WGS) entry which is preliminary data.</text>
</comment>
<dbReference type="Proteomes" id="UP000306102">
    <property type="component" value="Unassembled WGS sequence"/>
</dbReference>
<name>A0A4V3WPC2_CAMSN</name>
<evidence type="ECO:0000259" key="2">
    <source>
        <dbReference type="Pfam" id="PF13837"/>
    </source>
</evidence>
<dbReference type="AlphaFoldDB" id="A0A4V3WPC2"/>
<dbReference type="InterPro" id="IPR044823">
    <property type="entry name" value="ASIL1/2-like"/>
</dbReference>
<evidence type="ECO:0000256" key="1">
    <source>
        <dbReference type="SAM" id="MobiDB-lite"/>
    </source>
</evidence>
<dbReference type="InterPro" id="IPR044822">
    <property type="entry name" value="Myb_DNA-bind_4"/>
</dbReference>
<dbReference type="PANTHER" id="PTHR31307:SF45">
    <property type="entry name" value="OS09G0558200 PROTEIN"/>
    <property type="match status" value="1"/>
</dbReference>
<evidence type="ECO:0000313" key="4">
    <source>
        <dbReference type="Proteomes" id="UP000306102"/>
    </source>
</evidence>
<dbReference type="EMBL" id="SDRB02004463">
    <property type="protein sequence ID" value="THG15817.1"/>
    <property type="molecule type" value="Genomic_DNA"/>
</dbReference>
<protein>
    <recommendedName>
        <fullName evidence="2">Myb/SANT-like DNA-binding domain-containing protein</fullName>
    </recommendedName>
</protein>
<feature type="compositionally biased region" description="Polar residues" evidence="1">
    <location>
        <begin position="212"/>
        <end position="223"/>
    </location>
</feature>
<evidence type="ECO:0000313" key="3">
    <source>
        <dbReference type="EMBL" id="THG15817.1"/>
    </source>
</evidence>
<dbReference type="Pfam" id="PF13837">
    <property type="entry name" value="Myb_DNA-bind_4"/>
    <property type="match status" value="1"/>
</dbReference>
<reference evidence="3 4" key="1">
    <citation type="journal article" date="2018" name="Proc. Natl. Acad. Sci. U.S.A.">
        <title>Draft genome sequence of Camellia sinensis var. sinensis provides insights into the evolution of the tea genome and tea quality.</title>
        <authorList>
            <person name="Wei C."/>
            <person name="Yang H."/>
            <person name="Wang S."/>
            <person name="Zhao J."/>
            <person name="Liu C."/>
            <person name="Gao L."/>
            <person name="Xia E."/>
            <person name="Lu Y."/>
            <person name="Tai Y."/>
            <person name="She G."/>
            <person name="Sun J."/>
            <person name="Cao H."/>
            <person name="Tong W."/>
            <person name="Gao Q."/>
            <person name="Li Y."/>
            <person name="Deng W."/>
            <person name="Jiang X."/>
            <person name="Wang W."/>
            <person name="Chen Q."/>
            <person name="Zhang S."/>
            <person name="Li H."/>
            <person name="Wu J."/>
            <person name="Wang P."/>
            <person name="Li P."/>
            <person name="Shi C."/>
            <person name="Zheng F."/>
            <person name="Jian J."/>
            <person name="Huang B."/>
            <person name="Shan D."/>
            <person name="Shi M."/>
            <person name="Fang C."/>
            <person name="Yue Y."/>
            <person name="Li F."/>
            <person name="Li D."/>
            <person name="Wei S."/>
            <person name="Han B."/>
            <person name="Jiang C."/>
            <person name="Yin Y."/>
            <person name="Xia T."/>
            <person name="Zhang Z."/>
            <person name="Bennetzen J.L."/>
            <person name="Zhao S."/>
            <person name="Wan X."/>
        </authorList>
    </citation>
    <scope>NUCLEOTIDE SEQUENCE [LARGE SCALE GENOMIC DNA]</scope>
    <source>
        <strain evidence="4">cv. Shuchazao</strain>
        <tissue evidence="3">Leaf</tissue>
    </source>
</reference>
<feature type="region of interest" description="Disordered" evidence="1">
    <location>
        <begin position="314"/>
        <end position="338"/>
    </location>
</feature>
<proteinExistence type="predicted"/>
<dbReference type="Gene3D" id="1.10.10.60">
    <property type="entry name" value="Homeodomain-like"/>
    <property type="match status" value="1"/>
</dbReference>
<accession>A0A4V3WPC2</accession>
<gene>
    <name evidence="3" type="ORF">TEA_007992</name>
</gene>
<feature type="region of interest" description="Disordered" evidence="1">
    <location>
        <begin position="197"/>
        <end position="230"/>
    </location>
</feature>
<organism evidence="3 4">
    <name type="scientific">Camellia sinensis var. sinensis</name>
    <name type="common">China tea</name>
    <dbReference type="NCBI Taxonomy" id="542762"/>
    <lineage>
        <taxon>Eukaryota</taxon>
        <taxon>Viridiplantae</taxon>
        <taxon>Streptophyta</taxon>
        <taxon>Embryophyta</taxon>
        <taxon>Tracheophyta</taxon>
        <taxon>Spermatophyta</taxon>
        <taxon>Magnoliopsida</taxon>
        <taxon>eudicotyledons</taxon>
        <taxon>Gunneridae</taxon>
        <taxon>Pentapetalae</taxon>
        <taxon>asterids</taxon>
        <taxon>Ericales</taxon>
        <taxon>Theaceae</taxon>
        <taxon>Camellia</taxon>
    </lineage>
</organism>